<dbReference type="Pfam" id="PF19300">
    <property type="entry name" value="BPD_transp_1_N"/>
    <property type="match status" value="1"/>
</dbReference>
<dbReference type="InterPro" id="IPR045621">
    <property type="entry name" value="BPD_transp_1_N"/>
</dbReference>
<dbReference type="InterPro" id="IPR000515">
    <property type="entry name" value="MetI-like"/>
</dbReference>
<evidence type="ECO:0000256" key="5">
    <source>
        <dbReference type="ARBA" id="ARBA00022989"/>
    </source>
</evidence>
<evidence type="ECO:0000256" key="4">
    <source>
        <dbReference type="ARBA" id="ARBA00022692"/>
    </source>
</evidence>
<dbReference type="GO" id="GO:0055085">
    <property type="term" value="P:transmembrane transport"/>
    <property type="evidence" value="ECO:0007669"/>
    <property type="project" value="InterPro"/>
</dbReference>
<dbReference type="GO" id="GO:0005886">
    <property type="term" value="C:plasma membrane"/>
    <property type="evidence" value="ECO:0007669"/>
    <property type="project" value="UniProtKB-SubCell"/>
</dbReference>
<dbReference type="SUPFAM" id="SSF161098">
    <property type="entry name" value="MetI-like"/>
    <property type="match status" value="1"/>
</dbReference>
<evidence type="ECO:0000256" key="1">
    <source>
        <dbReference type="ARBA" id="ARBA00004651"/>
    </source>
</evidence>
<reference evidence="10" key="1">
    <citation type="submission" date="2015-07" db="EMBL/GenBank/DDBJ databases">
        <title>Whole genome sequence of an Ensifer adhaerens strain isolated from a cave pool in the Wind Cave National Park.</title>
        <authorList>
            <person name="Eng W.W.H."/>
            <person name="Gan H.M."/>
            <person name="Barton H.A."/>
            <person name="Savka M.A."/>
        </authorList>
    </citation>
    <scope>NUCLEOTIDE SEQUENCE [LARGE SCALE GENOMIC DNA]</scope>
    <source>
        <strain evidence="10">SD006</strain>
    </source>
</reference>
<feature type="transmembrane region" description="Helical" evidence="7">
    <location>
        <begin position="106"/>
        <end position="131"/>
    </location>
</feature>
<comment type="subcellular location">
    <subcellularLocation>
        <location evidence="1 7">Cell membrane</location>
        <topology evidence="1 7">Multi-pass membrane protein</topology>
    </subcellularLocation>
</comment>
<proteinExistence type="inferred from homology"/>
<dbReference type="PANTHER" id="PTHR43163:SF6">
    <property type="entry name" value="DIPEPTIDE TRANSPORT SYSTEM PERMEASE PROTEIN DPPB-RELATED"/>
    <property type="match status" value="1"/>
</dbReference>
<organism evidence="9 10">
    <name type="scientific">Ensifer adhaerens</name>
    <name type="common">Sinorhizobium morelense</name>
    <dbReference type="NCBI Taxonomy" id="106592"/>
    <lineage>
        <taxon>Bacteria</taxon>
        <taxon>Pseudomonadati</taxon>
        <taxon>Pseudomonadota</taxon>
        <taxon>Alphaproteobacteria</taxon>
        <taxon>Hyphomicrobiales</taxon>
        <taxon>Rhizobiaceae</taxon>
        <taxon>Sinorhizobium/Ensifer group</taxon>
        <taxon>Ensifer</taxon>
    </lineage>
</organism>
<evidence type="ECO:0000256" key="2">
    <source>
        <dbReference type="ARBA" id="ARBA00022448"/>
    </source>
</evidence>
<evidence type="ECO:0000259" key="8">
    <source>
        <dbReference type="PROSITE" id="PS50928"/>
    </source>
</evidence>
<sequence length="324" mass="35401">MFKNPALNLVLTRIVFGVVSLLAVSAIIFFTISLLPGDFASEVLGQSATPEVVESIRRQLGLNEPLLSRYIQWLLGFLSGDLGLSYASSDGQFITVSSVVGDRLGYSLLLAGITALIAVPVSVVLGIFCAVHRGKFIERVLNSSTLASISMPEFMVAYVLMFFLGVQLGWLPTLSKVDWQMPWTELVLRISLPVLTLTLTIMAHMLRMTRAAIIGVMSQPYIEMARCKGLSLGRIVFKHALPNAWAPIVNVIAFNLSYLIVGVVVIETVFNYPGIGQTMVDAVRARDVPVVQACALIFAATYIVFNTFADLTATLSNPRLLYPR</sequence>
<comment type="caution">
    <text evidence="9">The sequence shown here is derived from an EMBL/GenBank/DDBJ whole genome shotgun (WGS) entry which is preliminary data.</text>
</comment>
<dbReference type="PANTHER" id="PTHR43163">
    <property type="entry name" value="DIPEPTIDE TRANSPORT SYSTEM PERMEASE PROTEIN DPPB-RELATED"/>
    <property type="match status" value="1"/>
</dbReference>
<feature type="transmembrane region" description="Helical" evidence="7">
    <location>
        <begin position="12"/>
        <end position="35"/>
    </location>
</feature>
<evidence type="ECO:0000256" key="3">
    <source>
        <dbReference type="ARBA" id="ARBA00022475"/>
    </source>
</evidence>
<dbReference type="PROSITE" id="PS50928">
    <property type="entry name" value="ABC_TM1"/>
    <property type="match status" value="1"/>
</dbReference>
<gene>
    <name evidence="9" type="ORF">AC244_27510</name>
</gene>
<protein>
    <submittedName>
        <fullName evidence="9">ABC transporter permease</fullName>
    </submittedName>
</protein>
<dbReference type="PATRIC" id="fig|106592.7.peg.4294"/>
<keyword evidence="2 7" id="KW-0813">Transport</keyword>
<comment type="similarity">
    <text evidence="7">Belongs to the binding-protein-dependent transport system permease family.</text>
</comment>
<evidence type="ECO:0000256" key="7">
    <source>
        <dbReference type="RuleBase" id="RU363032"/>
    </source>
</evidence>
<evidence type="ECO:0000256" key="6">
    <source>
        <dbReference type="ARBA" id="ARBA00023136"/>
    </source>
</evidence>
<feature type="transmembrane region" description="Helical" evidence="7">
    <location>
        <begin position="186"/>
        <end position="206"/>
    </location>
</feature>
<dbReference type="AlphaFoldDB" id="A0A0L8BIK2"/>
<dbReference type="Proteomes" id="UP000037425">
    <property type="component" value="Unassembled WGS sequence"/>
</dbReference>
<evidence type="ECO:0000313" key="9">
    <source>
        <dbReference type="EMBL" id="KOF14384.1"/>
    </source>
</evidence>
<dbReference type="EMBL" id="LGAP01000027">
    <property type="protein sequence ID" value="KOF14384.1"/>
    <property type="molecule type" value="Genomic_DNA"/>
</dbReference>
<keyword evidence="5 7" id="KW-1133">Transmembrane helix</keyword>
<dbReference type="Gene3D" id="1.10.3720.10">
    <property type="entry name" value="MetI-like"/>
    <property type="match status" value="1"/>
</dbReference>
<feature type="domain" description="ABC transmembrane type-1" evidence="8">
    <location>
        <begin position="104"/>
        <end position="309"/>
    </location>
</feature>
<name>A0A0L8BIK2_ENSAD</name>
<keyword evidence="4 7" id="KW-0812">Transmembrane</keyword>
<dbReference type="Pfam" id="PF00528">
    <property type="entry name" value="BPD_transp_1"/>
    <property type="match status" value="1"/>
</dbReference>
<feature type="transmembrane region" description="Helical" evidence="7">
    <location>
        <begin position="244"/>
        <end position="270"/>
    </location>
</feature>
<feature type="transmembrane region" description="Helical" evidence="7">
    <location>
        <begin position="290"/>
        <end position="309"/>
    </location>
</feature>
<accession>A0A0L8BIK2</accession>
<dbReference type="OrthoDB" id="9805855at2"/>
<keyword evidence="6 7" id="KW-0472">Membrane</keyword>
<dbReference type="InterPro" id="IPR035906">
    <property type="entry name" value="MetI-like_sf"/>
</dbReference>
<feature type="transmembrane region" description="Helical" evidence="7">
    <location>
        <begin position="143"/>
        <end position="166"/>
    </location>
</feature>
<evidence type="ECO:0000313" key="10">
    <source>
        <dbReference type="Proteomes" id="UP000037425"/>
    </source>
</evidence>
<dbReference type="RefSeq" id="WP_053251987.1">
    <property type="nucleotide sequence ID" value="NZ_LGAP01000027.1"/>
</dbReference>
<keyword evidence="3" id="KW-1003">Cell membrane</keyword>
<dbReference type="CDD" id="cd06261">
    <property type="entry name" value="TM_PBP2"/>
    <property type="match status" value="1"/>
</dbReference>